<keyword evidence="7" id="KW-1185">Reference proteome</keyword>
<evidence type="ECO:0000313" key="6">
    <source>
        <dbReference type="EMBL" id="MDP1521396.1"/>
    </source>
</evidence>
<dbReference type="Pfam" id="PF17384">
    <property type="entry name" value="DUF150_C"/>
    <property type="match status" value="1"/>
</dbReference>
<reference evidence="6" key="1">
    <citation type="journal article" date="2010" name="Int. J. Syst. Evol. Microbiol.">
        <title>Porticoccus litoralis gen. nov., sp. nov., a gammaproteobacterium isolated from the Yellow Sea.</title>
        <authorList>
            <person name="Oh H.M."/>
            <person name="Kim H."/>
            <person name="Kim K.M."/>
            <person name="Min G.S."/>
            <person name="Cho J.C."/>
        </authorList>
    </citation>
    <scope>NUCLEOTIDE SEQUENCE</scope>
    <source>
        <strain evidence="6">DSM 25064</strain>
    </source>
</reference>
<keyword evidence="2 3" id="KW-0690">Ribosome biogenesis</keyword>
<dbReference type="HAMAP" id="MF_01077">
    <property type="entry name" value="RimP"/>
    <property type="match status" value="1"/>
</dbReference>
<comment type="similarity">
    <text evidence="3">Belongs to the RimP family.</text>
</comment>
<comment type="caution">
    <text evidence="6">The sequence shown here is derived from an EMBL/GenBank/DDBJ whole genome shotgun (WGS) entry which is preliminary data.</text>
</comment>
<dbReference type="PANTHER" id="PTHR33867:SF1">
    <property type="entry name" value="RIBOSOME MATURATION FACTOR RIMP"/>
    <property type="match status" value="1"/>
</dbReference>
<dbReference type="Gene3D" id="3.30.300.70">
    <property type="entry name" value="RimP-like superfamily, N-terminal"/>
    <property type="match status" value="1"/>
</dbReference>
<protein>
    <recommendedName>
        <fullName evidence="3">Ribosome maturation factor RimP</fullName>
    </recommendedName>
</protein>
<feature type="domain" description="Ribosome maturation factor RimP N-terminal" evidence="4">
    <location>
        <begin position="11"/>
        <end position="84"/>
    </location>
</feature>
<evidence type="ECO:0000256" key="1">
    <source>
        <dbReference type="ARBA" id="ARBA00022490"/>
    </source>
</evidence>
<reference evidence="6" key="2">
    <citation type="submission" date="2023-08" db="EMBL/GenBank/DDBJ databases">
        <authorList>
            <person name="Luo J."/>
        </authorList>
    </citation>
    <scope>NUCLEOTIDE SEQUENCE</scope>
    <source>
        <strain evidence="6">DSM 25064</strain>
    </source>
</reference>
<dbReference type="GO" id="GO:0005829">
    <property type="term" value="C:cytosol"/>
    <property type="evidence" value="ECO:0007669"/>
    <property type="project" value="TreeGrafter"/>
</dbReference>
<dbReference type="SUPFAM" id="SSF74942">
    <property type="entry name" value="YhbC-like, C-terminal domain"/>
    <property type="match status" value="1"/>
</dbReference>
<name>A0AAW8B8C0_9GAMM</name>
<gene>
    <name evidence="3 6" type="primary">rimP</name>
    <name evidence="6" type="ORF">Q8A57_10490</name>
</gene>
<dbReference type="EMBL" id="JAUUUU010000007">
    <property type="protein sequence ID" value="MDP1521396.1"/>
    <property type="molecule type" value="Genomic_DNA"/>
</dbReference>
<dbReference type="Pfam" id="PF02576">
    <property type="entry name" value="RimP_N"/>
    <property type="match status" value="1"/>
</dbReference>
<evidence type="ECO:0000256" key="2">
    <source>
        <dbReference type="ARBA" id="ARBA00022517"/>
    </source>
</evidence>
<feature type="domain" description="Ribosome maturation factor RimP C-terminal" evidence="5">
    <location>
        <begin position="88"/>
        <end position="152"/>
    </location>
</feature>
<dbReference type="CDD" id="cd01734">
    <property type="entry name" value="YlxS_C"/>
    <property type="match status" value="1"/>
</dbReference>
<keyword evidence="1 3" id="KW-0963">Cytoplasm</keyword>
<evidence type="ECO:0000313" key="7">
    <source>
        <dbReference type="Proteomes" id="UP001178354"/>
    </source>
</evidence>
<dbReference type="InterPro" id="IPR028989">
    <property type="entry name" value="RimP_N"/>
</dbReference>
<organism evidence="6 7">
    <name type="scientific">Porticoccus litoralis</name>
    <dbReference type="NCBI Taxonomy" id="434086"/>
    <lineage>
        <taxon>Bacteria</taxon>
        <taxon>Pseudomonadati</taxon>
        <taxon>Pseudomonadota</taxon>
        <taxon>Gammaproteobacteria</taxon>
        <taxon>Cellvibrionales</taxon>
        <taxon>Porticoccaceae</taxon>
        <taxon>Porticoccus</taxon>
    </lineage>
</organism>
<sequence length="152" mass="17267">MATKEETLKAMIAPVVEALGCEFWGLEYLSSGRSALLRIYIDRAEEGVTVEDCEKVSRQVSSLMDVEDPISGEYTLEVSSPGLERPLYNLEQFQRYVGEEVALKLRFPYEGRRKFKGRLNGVEGEDILLVVDDHEYLFPVDSVEKANVVPRF</sequence>
<dbReference type="InterPro" id="IPR003728">
    <property type="entry name" value="Ribosome_maturation_RimP"/>
</dbReference>
<dbReference type="AlphaFoldDB" id="A0AAW8B8C0"/>
<dbReference type="GO" id="GO:0000028">
    <property type="term" value="P:ribosomal small subunit assembly"/>
    <property type="evidence" value="ECO:0007669"/>
    <property type="project" value="TreeGrafter"/>
</dbReference>
<dbReference type="SUPFAM" id="SSF75420">
    <property type="entry name" value="YhbC-like, N-terminal domain"/>
    <property type="match status" value="1"/>
</dbReference>
<dbReference type="InterPro" id="IPR028998">
    <property type="entry name" value="RimP_C"/>
</dbReference>
<comment type="function">
    <text evidence="3">Required for maturation of 30S ribosomal subunits.</text>
</comment>
<evidence type="ECO:0000256" key="3">
    <source>
        <dbReference type="HAMAP-Rule" id="MF_01077"/>
    </source>
</evidence>
<evidence type="ECO:0000259" key="4">
    <source>
        <dbReference type="Pfam" id="PF02576"/>
    </source>
</evidence>
<dbReference type="FunFam" id="3.30.300.70:FF:000001">
    <property type="entry name" value="Ribosome maturation factor RimP"/>
    <property type="match status" value="1"/>
</dbReference>
<dbReference type="InterPro" id="IPR036847">
    <property type="entry name" value="RimP_C_sf"/>
</dbReference>
<evidence type="ECO:0000259" key="5">
    <source>
        <dbReference type="Pfam" id="PF17384"/>
    </source>
</evidence>
<comment type="subcellular location">
    <subcellularLocation>
        <location evidence="3">Cytoplasm</location>
    </subcellularLocation>
</comment>
<dbReference type="InterPro" id="IPR035956">
    <property type="entry name" value="RimP_N_sf"/>
</dbReference>
<dbReference type="Proteomes" id="UP001178354">
    <property type="component" value="Unassembled WGS sequence"/>
</dbReference>
<dbReference type="GO" id="GO:0006412">
    <property type="term" value="P:translation"/>
    <property type="evidence" value="ECO:0007669"/>
    <property type="project" value="TreeGrafter"/>
</dbReference>
<accession>A0AAW8B8C0</accession>
<dbReference type="Gene3D" id="2.30.30.180">
    <property type="entry name" value="Ribosome maturation factor RimP, C-terminal domain"/>
    <property type="match status" value="1"/>
</dbReference>
<dbReference type="PANTHER" id="PTHR33867">
    <property type="entry name" value="RIBOSOME MATURATION FACTOR RIMP"/>
    <property type="match status" value="1"/>
</dbReference>
<proteinExistence type="inferred from homology"/>
<dbReference type="RefSeq" id="WP_305171062.1">
    <property type="nucleotide sequence ID" value="NZ_JAUUUU010000007.1"/>
</dbReference>
<dbReference type="NCBIfam" id="NF000927">
    <property type="entry name" value="PRK00092.1-1"/>
    <property type="match status" value="1"/>
</dbReference>